<feature type="transmembrane region" description="Helical" evidence="1">
    <location>
        <begin position="206"/>
        <end position="227"/>
    </location>
</feature>
<feature type="domain" description="EamA" evidence="2">
    <location>
        <begin position="150"/>
        <end position="279"/>
    </location>
</feature>
<feature type="transmembrane region" description="Helical" evidence="1">
    <location>
        <begin position="70"/>
        <end position="93"/>
    </location>
</feature>
<feature type="transmembrane region" description="Helical" evidence="1">
    <location>
        <begin position="264"/>
        <end position="284"/>
    </location>
</feature>
<name>A0A497XEY0_9PROT</name>
<keyword evidence="1" id="KW-0472">Membrane</keyword>
<dbReference type="GO" id="GO:0016020">
    <property type="term" value="C:membrane"/>
    <property type="evidence" value="ECO:0007669"/>
    <property type="project" value="InterPro"/>
</dbReference>
<dbReference type="OrthoDB" id="8584557at2"/>
<evidence type="ECO:0000313" key="3">
    <source>
        <dbReference type="EMBL" id="RLJ65259.1"/>
    </source>
</evidence>
<feature type="transmembrane region" description="Helical" evidence="1">
    <location>
        <begin position="239"/>
        <end position="258"/>
    </location>
</feature>
<dbReference type="InterPro" id="IPR037185">
    <property type="entry name" value="EmrE-like"/>
</dbReference>
<feature type="transmembrane region" description="Helical" evidence="1">
    <location>
        <begin position="124"/>
        <end position="140"/>
    </location>
</feature>
<protein>
    <submittedName>
        <fullName evidence="3">EamA domain-containing membrane protein RarD</fullName>
    </submittedName>
</protein>
<comment type="caution">
    <text evidence="3">The sequence shown here is derived from an EMBL/GenBank/DDBJ whole genome shotgun (WGS) entry which is preliminary data.</text>
</comment>
<dbReference type="Proteomes" id="UP000268908">
    <property type="component" value="Unassembled WGS sequence"/>
</dbReference>
<feature type="domain" description="EamA" evidence="2">
    <location>
        <begin position="8"/>
        <end position="140"/>
    </location>
</feature>
<evidence type="ECO:0000256" key="1">
    <source>
        <dbReference type="SAM" id="Phobius"/>
    </source>
</evidence>
<dbReference type="Pfam" id="PF00892">
    <property type="entry name" value="EamA"/>
    <property type="match status" value="2"/>
</dbReference>
<dbReference type="EMBL" id="RCCI01000005">
    <property type="protein sequence ID" value="RLJ65259.1"/>
    <property type="molecule type" value="Genomic_DNA"/>
</dbReference>
<feature type="transmembrane region" description="Helical" evidence="1">
    <location>
        <begin position="178"/>
        <end position="200"/>
    </location>
</feature>
<keyword evidence="4" id="KW-1185">Reference proteome</keyword>
<evidence type="ECO:0000313" key="4">
    <source>
        <dbReference type="Proteomes" id="UP000268908"/>
    </source>
</evidence>
<dbReference type="RefSeq" id="WP_121241971.1">
    <property type="nucleotide sequence ID" value="NZ_BHVV01000008.1"/>
</dbReference>
<reference evidence="3 4" key="1">
    <citation type="submission" date="2018-10" db="EMBL/GenBank/DDBJ databases">
        <title>Genomic Encyclopedia of Type Strains, Phase IV (KMG-IV): sequencing the most valuable type-strain genomes for metagenomic binning, comparative biology and taxonomic classification.</title>
        <authorList>
            <person name="Goeker M."/>
        </authorList>
    </citation>
    <scope>NUCLEOTIDE SEQUENCE [LARGE SCALE GENOMIC DNA]</scope>
    <source>
        <strain evidence="3 4">DSM 26916</strain>
    </source>
</reference>
<feature type="transmembrane region" description="Helical" evidence="1">
    <location>
        <begin position="99"/>
        <end position="117"/>
    </location>
</feature>
<dbReference type="AlphaFoldDB" id="A0A497XEY0"/>
<feature type="transmembrane region" description="Helical" evidence="1">
    <location>
        <begin position="41"/>
        <end position="58"/>
    </location>
</feature>
<dbReference type="InterPro" id="IPR000620">
    <property type="entry name" value="EamA_dom"/>
</dbReference>
<sequence>MTDSAPVRGIALMLAALLCFALLDATSKHLSQTFSVPLLVWARYTFHFLLMVVFLAPSRRSRLLATTRPALQVVRALLLVGVTGFAMAAFRIMPLAETTALLFITPLFVALLAGPMLGEKVGAVRWSAVAAGFAGMLLIARPGGALVGQGIALCLTGAACYALYQIQTRQLSPTEDTVTMLFYTALVGTVAMSLALPWIWGGPTPTWLEALMIASLGIFGGTGHFLLIAAYRHATASTLAPLGYVQLIWATLLGWLVYDALPDALSFAGMAVIAGSGILLAWHARPGTR</sequence>
<organism evidence="3 4">
    <name type="scientific">Sulfurisoma sediminicola</name>
    <dbReference type="NCBI Taxonomy" id="1381557"/>
    <lineage>
        <taxon>Bacteria</taxon>
        <taxon>Pseudomonadati</taxon>
        <taxon>Pseudomonadota</taxon>
        <taxon>Betaproteobacteria</taxon>
        <taxon>Nitrosomonadales</taxon>
        <taxon>Sterolibacteriaceae</taxon>
        <taxon>Sulfurisoma</taxon>
    </lineage>
</organism>
<dbReference type="PANTHER" id="PTHR22911">
    <property type="entry name" value="ACYL-MALONYL CONDENSING ENZYME-RELATED"/>
    <property type="match status" value="1"/>
</dbReference>
<dbReference type="PANTHER" id="PTHR22911:SF103">
    <property type="entry name" value="BLR2811 PROTEIN"/>
    <property type="match status" value="1"/>
</dbReference>
<evidence type="ECO:0000259" key="2">
    <source>
        <dbReference type="Pfam" id="PF00892"/>
    </source>
</evidence>
<proteinExistence type="predicted"/>
<keyword evidence="1" id="KW-0812">Transmembrane</keyword>
<dbReference type="SUPFAM" id="SSF103481">
    <property type="entry name" value="Multidrug resistance efflux transporter EmrE"/>
    <property type="match status" value="2"/>
</dbReference>
<gene>
    <name evidence="3" type="ORF">DFR35_1916</name>
</gene>
<keyword evidence="1" id="KW-1133">Transmembrane helix</keyword>
<accession>A0A497XEY0</accession>
<feature type="transmembrane region" description="Helical" evidence="1">
    <location>
        <begin position="146"/>
        <end position="166"/>
    </location>
</feature>